<gene>
    <name evidence="2" type="primary">LOC107578657</name>
</gene>
<evidence type="ECO:0000313" key="3">
    <source>
        <dbReference type="Proteomes" id="UP000472262"/>
    </source>
</evidence>
<dbReference type="PANTHER" id="PTHR38706:SF2">
    <property type="match status" value="1"/>
</dbReference>
<dbReference type="PANTHER" id="PTHR38706">
    <property type="entry name" value="SI:CH211-198C19.1-RELATED"/>
    <property type="match status" value="1"/>
</dbReference>
<accession>A0A672K282</accession>
<keyword evidence="1" id="KW-0732">Signal</keyword>
<dbReference type="KEGG" id="sgh:107578657"/>
<feature type="signal peptide" evidence="1">
    <location>
        <begin position="1"/>
        <end position="20"/>
    </location>
</feature>
<reference evidence="2" key="1">
    <citation type="submission" date="2025-08" db="UniProtKB">
        <authorList>
            <consortium name="Ensembl"/>
        </authorList>
    </citation>
    <scope>IDENTIFICATION</scope>
</reference>
<evidence type="ECO:0000256" key="1">
    <source>
        <dbReference type="SAM" id="SignalP"/>
    </source>
</evidence>
<protein>
    <submittedName>
        <fullName evidence="2">Uncharacterized LOC107578657</fullName>
    </submittedName>
</protein>
<dbReference type="AlphaFoldDB" id="A0A672K282"/>
<sequence length="599" mass="69264">MGAMRLCFLLFCLFLASVSSLRKLNNIHDLKNITYAKSAPRHGLHLLFWFAQKVVTVDQNNMLILDSNFDPSRGDFGFHGYGNREDILPSLSSWQSYYSVGNLKSPGANALPAYVRKYYRNTNVPERNMDRLIISVKQNRPNKILSVFITAHDLHKNDFNPSDTYEIDLALLLQIGDPYNCTVDESNISGFYTIARNTEDTEYDRCLQFLTETGYSSKDCKHSHISRRKKRSPYLQCNAYEGIKLEIKATTEGFSKLLWEIPAKIMENSKYVYIEICQNTRSSETNEVHTQVRNQLDIYESSGALDTSLSMNAGLQPRLRLYPSLFDFQFTNPYIWYGPEFDGANRVIPIRIKGFDASLQLYIEDGKACTRLYIKKTFSNWKNVFSHSWVGFYKSSQDKNDAYSAYQYADKFSKIENYVTHNYDIYQYSSSLAIAPGVLIRFLLDKKYDNVLAETVPWEGVETVTILLSDCGTQSLQAKLSSNVPEFFYGPEYDDVGLQLYTEDGKACARLYIKKTFTDWKDLFYYSWVGFYTSSQEKNDDYYTYHYVVKFEKMEVGNENYDIYQYKSKLAIAPGVQIRFLKDKGSDNVLVKTEPWKNG</sequence>
<name>A0A672K282_SINGR</name>
<reference evidence="2" key="2">
    <citation type="submission" date="2025-09" db="UniProtKB">
        <authorList>
            <consortium name="Ensembl"/>
        </authorList>
    </citation>
    <scope>IDENTIFICATION</scope>
</reference>
<dbReference type="GeneID" id="107578657"/>
<dbReference type="InParanoid" id="A0A672K282"/>
<keyword evidence="3" id="KW-1185">Reference proteome</keyword>
<dbReference type="OMA" id="NESTAIM"/>
<dbReference type="Proteomes" id="UP000472262">
    <property type="component" value="Unassembled WGS sequence"/>
</dbReference>
<dbReference type="FunCoup" id="A0A672K282">
    <property type="interactions" value="2"/>
</dbReference>
<proteinExistence type="predicted"/>
<organism evidence="2 3">
    <name type="scientific">Sinocyclocheilus grahami</name>
    <name type="common">Dianchi golden-line fish</name>
    <name type="synonym">Barbus grahami</name>
    <dbReference type="NCBI Taxonomy" id="75366"/>
    <lineage>
        <taxon>Eukaryota</taxon>
        <taxon>Metazoa</taxon>
        <taxon>Chordata</taxon>
        <taxon>Craniata</taxon>
        <taxon>Vertebrata</taxon>
        <taxon>Euteleostomi</taxon>
        <taxon>Actinopterygii</taxon>
        <taxon>Neopterygii</taxon>
        <taxon>Teleostei</taxon>
        <taxon>Ostariophysi</taxon>
        <taxon>Cypriniformes</taxon>
        <taxon>Cyprinidae</taxon>
        <taxon>Cyprininae</taxon>
        <taxon>Sinocyclocheilus</taxon>
    </lineage>
</organism>
<evidence type="ECO:0000313" key="2">
    <source>
        <dbReference type="Ensembl" id="ENSSGRP00000004834.1"/>
    </source>
</evidence>
<feature type="chain" id="PRO_5025652620" evidence="1">
    <location>
        <begin position="21"/>
        <end position="599"/>
    </location>
</feature>
<dbReference type="OrthoDB" id="8446997at2759"/>
<dbReference type="RefSeq" id="XP_016120079.1">
    <property type="nucleotide sequence ID" value="XM_016264593.1"/>
</dbReference>
<dbReference type="Ensembl" id="ENSSGRT00000005233.1">
    <property type="protein sequence ID" value="ENSSGRP00000004834.1"/>
    <property type="gene ID" value="ENSSGRG00000003051.1"/>
</dbReference>